<protein>
    <submittedName>
        <fullName evidence="2">Transcriptional regulator</fullName>
    </submittedName>
</protein>
<sequence>MATQVLTGSRIRERRLIAGMKQAGLARQVGISAAYLNLIEHNRRRIGGKLLSDIATALEVDPNTLAEGAGATALLALRDAAADHAGAGAEVDRAEELAGRFPGWAAVLAAQQQRIGDLERVVAGLSDRLTHDPQLADALHELLSTATAIGSAASILVDTAEIEPEWRDRFHRNIHEDSQRLTASSQELVTYLEQSDAPEGGPDTPQDELEAWLKAQGHHIEALERALGPSDELLFATAPGIASPQARSLAKAMFARYRADAARMPLAAFQDSAKETGMDVARLAAAFDVDLASAMRRVAMLPTPEGAGSIGLVVCDASGTLTFRKPVDGFPLPRFGAACPLWPLYQALSRPMTPVRAVVETAGRDQMRFLTYAVAQPMTPADFDAPMVYEATMLILPPDRARPPDAAPQPVGMSCRICPRDGCAARREPSILGAAAPV</sequence>
<keyword evidence="3" id="KW-1185">Reference proteome</keyword>
<feature type="domain" description="HTH cro/C1-type" evidence="1">
    <location>
        <begin position="11"/>
        <end position="65"/>
    </location>
</feature>
<name>A0A0J9E484_9RHOB</name>
<dbReference type="InterPro" id="IPR018653">
    <property type="entry name" value="ScfR_C"/>
</dbReference>
<dbReference type="Pfam" id="PF01381">
    <property type="entry name" value="HTH_3"/>
    <property type="match status" value="1"/>
</dbReference>
<gene>
    <name evidence="2" type="ORF">AIOL_001598</name>
</gene>
<dbReference type="RefSeq" id="WP_049642500.1">
    <property type="nucleotide sequence ID" value="NZ_LFTY01000002.1"/>
</dbReference>
<dbReference type="Pfam" id="PF09856">
    <property type="entry name" value="ScfRs"/>
    <property type="match status" value="1"/>
</dbReference>
<comment type="caution">
    <text evidence="2">The sequence shown here is derived from an EMBL/GenBank/DDBJ whole genome shotgun (WGS) entry which is preliminary data.</text>
</comment>
<dbReference type="GO" id="GO:0003677">
    <property type="term" value="F:DNA binding"/>
    <property type="evidence" value="ECO:0007669"/>
    <property type="project" value="InterPro"/>
</dbReference>
<dbReference type="InterPro" id="IPR010982">
    <property type="entry name" value="Lambda_DNA-bd_dom_sf"/>
</dbReference>
<dbReference type="AlphaFoldDB" id="A0A0J9E484"/>
<dbReference type="EMBL" id="LFTY01000002">
    <property type="protein sequence ID" value="KMW56644.1"/>
    <property type="molecule type" value="Genomic_DNA"/>
</dbReference>
<evidence type="ECO:0000313" key="2">
    <source>
        <dbReference type="EMBL" id="KMW56644.1"/>
    </source>
</evidence>
<dbReference type="Gene3D" id="1.10.260.40">
    <property type="entry name" value="lambda repressor-like DNA-binding domains"/>
    <property type="match status" value="1"/>
</dbReference>
<organism evidence="2 3">
    <name type="scientific">Candidatus Rhodobacter oscarellae</name>
    <dbReference type="NCBI Taxonomy" id="1675527"/>
    <lineage>
        <taxon>Bacteria</taxon>
        <taxon>Pseudomonadati</taxon>
        <taxon>Pseudomonadota</taxon>
        <taxon>Alphaproteobacteria</taxon>
        <taxon>Rhodobacterales</taxon>
        <taxon>Rhodobacter group</taxon>
        <taxon>Rhodobacter</taxon>
    </lineage>
</organism>
<dbReference type="OrthoDB" id="7790108at2"/>
<evidence type="ECO:0000313" key="3">
    <source>
        <dbReference type="Proteomes" id="UP000037178"/>
    </source>
</evidence>
<reference evidence="2 3" key="1">
    <citation type="submission" date="2015-06" db="EMBL/GenBank/DDBJ databases">
        <title>Draft genome sequence of an Alphaproteobacteria species associated to the Mediterranean sponge Oscarella lobularis.</title>
        <authorList>
            <person name="Jourda C."/>
            <person name="Santini S."/>
            <person name="Claverie J.-M."/>
        </authorList>
    </citation>
    <scope>NUCLEOTIDE SEQUENCE [LARGE SCALE GENOMIC DNA]</scope>
    <source>
        <strain evidence="2">IGS</strain>
    </source>
</reference>
<proteinExistence type="predicted"/>
<dbReference type="InterPro" id="IPR001387">
    <property type="entry name" value="Cro/C1-type_HTH"/>
</dbReference>
<dbReference type="CDD" id="cd00093">
    <property type="entry name" value="HTH_XRE"/>
    <property type="match status" value="1"/>
</dbReference>
<dbReference type="PROSITE" id="PS50943">
    <property type="entry name" value="HTH_CROC1"/>
    <property type="match status" value="1"/>
</dbReference>
<dbReference type="PATRIC" id="fig|1675527.3.peg.1692"/>
<dbReference type="SUPFAM" id="SSF47413">
    <property type="entry name" value="lambda repressor-like DNA-binding domains"/>
    <property type="match status" value="1"/>
</dbReference>
<dbReference type="SMART" id="SM00530">
    <property type="entry name" value="HTH_XRE"/>
    <property type="match status" value="1"/>
</dbReference>
<evidence type="ECO:0000259" key="1">
    <source>
        <dbReference type="PROSITE" id="PS50943"/>
    </source>
</evidence>
<dbReference type="Proteomes" id="UP000037178">
    <property type="component" value="Unassembled WGS sequence"/>
</dbReference>
<accession>A0A0J9E484</accession>
<dbReference type="STRING" id="1675527.AIOL_001598"/>